<gene>
    <name evidence="10 12" type="primary">nadD</name>
    <name evidence="12" type="ORF">BH695_2174</name>
</gene>
<dbReference type="GO" id="GO:0009435">
    <property type="term" value="P:NAD+ biosynthetic process"/>
    <property type="evidence" value="ECO:0007669"/>
    <property type="project" value="UniProtKB-UniRule"/>
</dbReference>
<evidence type="ECO:0000313" key="13">
    <source>
        <dbReference type="Proteomes" id="UP000192439"/>
    </source>
</evidence>
<dbReference type="InterPro" id="IPR014729">
    <property type="entry name" value="Rossmann-like_a/b/a_fold"/>
</dbReference>
<keyword evidence="6 10" id="KW-0547">Nucleotide-binding</keyword>
<dbReference type="NCBIfam" id="NF000842">
    <property type="entry name" value="PRK00071.2-1"/>
    <property type="match status" value="1"/>
</dbReference>
<evidence type="ECO:0000256" key="8">
    <source>
        <dbReference type="ARBA" id="ARBA00023027"/>
    </source>
</evidence>
<dbReference type="PANTHER" id="PTHR39321:SF3">
    <property type="entry name" value="PHOSPHOPANTETHEINE ADENYLYLTRANSFERASE"/>
    <property type="match status" value="1"/>
</dbReference>
<keyword evidence="8 10" id="KW-0520">NAD</keyword>
<evidence type="ECO:0000256" key="9">
    <source>
        <dbReference type="ARBA" id="ARBA00048721"/>
    </source>
</evidence>
<feature type="domain" description="Cytidyltransferase-like" evidence="11">
    <location>
        <begin position="9"/>
        <end position="170"/>
    </location>
</feature>
<dbReference type="Gene3D" id="3.40.50.620">
    <property type="entry name" value="HUPs"/>
    <property type="match status" value="1"/>
</dbReference>
<evidence type="ECO:0000256" key="7">
    <source>
        <dbReference type="ARBA" id="ARBA00022840"/>
    </source>
</evidence>
<dbReference type="Proteomes" id="UP000192439">
    <property type="component" value="Chromosome"/>
</dbReference>
<keyword evidence="4 10" id="KW-0808">Transferase</keyword>
<dbReference type="NCBIfam" id="TIGR00125">
    <property type="entry name" value="cyt_tran_rel"/>
    <property type="match status" value="1"/>
</dbReference>
<evidence type="ECO:0000256" key="1">
    <source>
        <dbReference type="ARBA" id="ARBA00002324"/>
    </source>
</evidence>
<evidence type="ECO:0000256" key="4">
    <source>
        <dbReference type="ARBA" id="ARBA00022679"/>
    </source>
</evidence>
<dbReference type="SUPFAM" id="SSF52374">
    <property type="entry name" value="Nucleotidylyl transferase"/>
    <property type="match status" value="1"/>
</dbReference>
<dbReference type="InterPro" id="IPR005248">
    <property type="entry name" value="NadD/NMNAT"/>
</dbReference>
<evidence type="ECO:0000256" key="6">
    <source>
        <dbReference type="ARBA" id="ARBA00022741"/>
    </source>
</evidence>
<sequence>MNPMLKIALFGTSADPPTAGHQAILKWLSEQYDIVAVWAADNPFKNHQTSLEHRLRMLNLLIRDIQPPRDNIQLRRELSDRRSLISVEKAQAIWGEQEEYTLVIGSDLAGQIRHWYRSQELLEKVKILVIPRPGYPINQDDIEQLQTLGGDCLIADVFAPAVSSTDYREKGDKQAVPAPIKDYIEGQKLYA</sequence>
<proteinExistence type="inferred from homology"/>
<comment type="pathway">
    <text evidence="2 10">Cofactor biosynthesis; NAD(+) biosynthesis; deamido-NAD(+) from nicotinate D-ribonucleotide: step 1/1.</text>
</comment>
<evidence type="ECO:0000256" key="2">
    <source>
        <dbReference type="ARBA" id="ARBA00005019"/>
    </source>
</evidence>
<evidence type="ECO:0000313" key="12">
    <source>
        <dbReference type="EMBL" id="ARI81455.1"/>
    </source>
</evidence>
<name>A0AB33BNX8_MICA7</name>
<dbReference type="Pfam" id="PF01467">
    <property type="entry name" value="CTP_transf_like"/>
    <property type="match status" value="1"/>
</dbReference>
<evidence type="ECO:0000259" key="11">
    <source>
        <dbReference type="Pfam" id="PF01467"/>
    </source>
</evidence>
<dbReference type="CDD" id="cd02165">
    <property type="entry name" value="NMNAT"/>
    <property type="match status" value="1"/>
</dbReference>
<dbReference type="EC" id="2.7.7.18" evidence="10"/>
<comment type="catalytic activity">
    <reaction evidence="9 10">
        <text>nicotinate beta-D-ribonucleotide + ATP + H(+) = deamido-NAD(+) + diphosphate</text>
        <dbReference type="Rhea" id="RHEA:22860"/>
        <dbReference type="ChEBI" id="CHEBI:15378"/>
        <dbReference type="ChEBI" id="CHEBI:30616"/>
        <dbReference type="ChEBI" id="CHEBI:33019"/>
        <dbReference type="ChEBI" id="CHEBI:57502"/>
        <dbReference type="ChEBI" id="CHEBI:58437"/>
        <dbReference type="EC" id="2.7.7.18"/>
    </reaction>
</comment>
<evidence type="ECO:0000256" key="10">
    <source>
        <dbReference type="HAMAP-Rule" id="MF_00244"/>
    </source>
</evidence>
<dbReference type="AlphaFoldDB" id="A0AB33BNX8"/>
<accession>A0AB33BNX8</accession>
<keyword evidence="5 10" id="KW-0548">Nucleotidyltransferase</keyword>
<dbReference type="GO" id="GO:0004515">
    <property type="term" value="F:nicotinate-nucleotide adenylyltransferase activity"/>
    <property type="evidence" value="ECO:0007669"/>
    <property type="project" value="UniProtKB-UniRule"/>
</dbReference>
<dbReference type="PANTHER" id="PTHR39321">
    <property type="entry name" value="NICOTINATE-NUCLEOTIDE ADENYLYLTRANSFERASE-RELATED"/>
    <property type="match status" value="1"/>
</dbReference>
<comment type="similarity">
    <text evidence="10">Belongs to the NadD family.</text>
</comment>
<organism evidence="12 13">
    <name type="scientific">Microcystis aeruginosa PCC 7806SL</name>
    <dbReference type="NCBI Taxonomy" id="1903187"/>
    <lineage>
        <taxon>Bacteria</taxon>
        <taxon>Bacillati</taxon>
        <taxon>Cyanobacteriota</taxon>
        <taxon>Cyanophyceae</taxon>
        <taxon>Oscillatoriophycideae</taxon>
        <taxon>Chroococcales</taxon>
        <taxon>Microcystaceae</taxon>
        <taxon>Microcystis</taxon>
    </lineage>
</organism>
<comment type="function">
    <text evidence="1 10">Catalyzes the reversible adenylation of nicotinate mononucleotide (NaMN) to nicotinic acid adenine dinucleotide (NaAD).</text>
</comment>
<reference evidence="12 13" key="1">
    <citation type="journal article" date="2018" name="Harmful Algae">
        <title>The highly heterogeneous methylated genomes and diverse restriction-modification systems of bloom-forming Microcystis.</title>
        <authorList>
            <person name="Zhao L."/>
            <person name="Song Y."/>
            <person name="Li L."/>
            <person name="Gan N."/>
            <person name="Brand J.J."/>
            <person name="Song L."/>
        </authorList>
    </citation>
    <scope>NUCLEOTIDE SEQUENCE [LARGE SCALE GENOMIC DNA]</scope>
    <source>
        <strain evidence="12 13">PCC 7806SL</strain>
    </source>
</reference>
<keyword evidence="13" id="KW-1185">Reference proteome</keyword>
<dbReference type="GO" id="GO:0005524">
    <property type="term" value="F:ATP binding"/>
    <property type="evidence" value="ECO:0007669"/>
    <property type="project" value="UniProtKB-KW"/>
</dbReference>
<keyword evidence="3 10" id="KW-0662">Pyridine nucleotide biosynthesis</keyword>
<dbReference type="EMBL" id="CP020771">
    <property type="protein sequence ID" value="ARI81455.1"/>
    <property type="molecule type" value="Genomic_DNA"/>
</dbReference>
<evidence type="ECO:0000256" key="5">
    <source>
        <dbReference type="ARBA" id="ARBA00022695"/>
    </source>
</evidence>
<dbReference type="HAMAP" id="MF_00244">
    <property type="entry name" value="NaMN_adenylyltr"/>
    <property type="match status" value="1"/>
</dbReference>
<protein>
    <recommendedName>
        <fullName evidence="10">Probable nicotinate-nucleotide adenylyltransferase</fullName>
        <ecNumber evidence="10">2.7.7.18</ecNumber>
    </recommendedName>
    <alternativeName>
        <fullName evidence="10">Deamido-NAD(+) diphosphorylase</fullName>
    </alternativeName>
    <alternativeName>
        <fullName evidence="10">Deamido-NAD(+) pyrophosphorylase</fullName>
    </alternativeName>
    <alternativeName>
        <fullName evidence="10">Nicotinate mononucleotide adenylyltransferase</fullName>
        <shortName evidence="10">NaMN adenylyltransferase</shortName>
    </alternativeName>
</protein>
<dbReference type="InterPro" id="IPR004821">
    <property type="entry name" value="Cyt_trans-like"/>
</dbReference>
<evidence type="ECO:0000256" key="3">
    <source>
        <dbReference type="ARBA" id="ARBA00022642"/>
    </source>
</evidence>
<keyword evidence="7 10" id="KW-0067">ATP-binding</keyword>